<evidence type="ECO:0000256" key="4">
    <source>
        <dbReference type="ARBA" id="ARBA00022840"/>
    </source>
</evidence>
<keyword evidence="4 7" id="KW-0067">ATP-binding</keyword>
<comment type="caution">
    <text evidence="9">The sequence shown here is derived from an EMBL/GenBank/DDBJ whole genome shotgun (WGS) entry which is preliminary data.</text>
</comment>
<gene>
    <name evidence="7" type="primary">potA</name>
    <name evidence="9" type="ORF">RFN28_15420</name>
</gene>
<dbReference type="PROSITE" id="PS50893">
    <property type="entry name" value="ABC_TRANSPORTER_2"/>
    <property type="match status" value="1"/>
</dbReference>
<dbReference type="InterPro" id="IPR003439">
    <property type="entry name" value="ABC_transporter-like_ATP-bd"/>
</dbReference>
<keyword evidence="1 7" id="KW-0813">Transport</keyword>
<comment type="similarity">
    <text evidence="7">Belongs to the ABC transporter superfamily. Spermidine/putrescine importer (TC 3.A.1.11.1) family.</text>
</comment>
<dbReference type="InterPro" id="IPR027417">
    <property type="entry name" value="P-loop_NTPase"/>
</dbReference>
<dbReference type="InterPro" id="IPR008995">
    <property type="entry name" value="Mo/tungstate-bd_C_term_dom"/>
</dbReference>
<evidence type="ECO:0000313" key="10">
    <source>
        <dbReference type="Proteomes" id="UP001287059"/>
    </source>
</evidence>
<dbReference type="SUPFAM" id="SSF52540">
    <property type="entry name" value="P-loop containing nucleoside triphosphate hydrolases"/>
    <property type="match status" value="1"/>
</dbReference>
<dbReference type="PROSITE" id="PS00211">
    <property type="entry name" value="ABC_TRANSPORTER_1"/>
    <property type="match status" value="1"/>
</dbReference>
<protein>
    <recommendedName>
        <fullName evidence="7">Spermidine/putrescine import ATP-binding protein PotA</fullName>
        <ecNumber evidence="7">7.6.2.11</ecNumber>
    </recommendedName>
</protein>
<dbReference type="NCBIfam" id="TIGR01187">
    <property type="entry name" value="potA"/>
    <property type="match status" value="1"/>
</dbReference>
<dbReference type="InterPro" id="IPR013611">
    <property type="entry name" value="Transp-assoc_OB_typ2"/>
</dbReference>
<keyword evidence="10" id="KW-1185">Reference proteome</keyword>
<dbReference type="SUPFAM" id="SSF50331">
    <property type="entry name" value="MOP-like"/>
    <property type="match status" value="1"/>
</dbReference>
<dbReference type="InterPro" id="IPR050093">
    <property type="entry name" value="ABC_SmlMolc_Importer"/>
</dbReference>
<name>A0ABU4XYU5_9HYPH</name>
<evidence type="ECO:0000256" key="2">
    <source>
        <dbReference type="ARBA" id="ARBA00022475"/>
    </source>
</evidence>
<evidence type="ECO:0000256" key="3">
    <source>
        <dbReference type="ARBA" id="ARBA00022741"/>
    </source>
</evidence>
<reference evidence="9 10" key="1">
    <citation type="submission" date="2023-08" db="EMBL/GenBank/DDBJ databases">
        <title>Implementing the SeqCode for naming new Mesorhizobium species isolated from Vachellia karroo root nodules.</title>
        <authorList>
            <person name="Van Lill M."/>
        </authorList>
    </citation>
    <scope>NUCLEOTIDE SEQUENCE [LARGE SCALE GENOMIC DNA]</scope>
    <source>
        <strain evidence="9 10">VK24D</strain>
    </source>
</reference>
<accession>A0ABU4XYU5</accession>
<feature type="domain" description="ABC transporter" evidence="8">
    <location>
        <begin position="5"/>
        <end position="236"/>
    </location>
</feature>
<evidence type="ECO:0000313" key="9">
    <source>
        <dbReference type="EMBL" id="MDX8479861.1"/>
    </source>
</evidence>
<evidence type="ECO:0000259" key="8">
    <source>
        <dbReference type="PROSITE" id="PS50893"/>
    </source>
</evidence>
<evidence type="ECO:0000256" key="6">
    <source>
        <dbReference type="ARBA" id="ARBA00023136"/>
    </source>
</evidence>
<proteinExistence type="inferred from homology"/>
<dbReference type="PANTHER" id="PTHR42781">
    <property type="entry name" value="SPERMIDINE/PUTRESCINE IMPORT ATP-BINDING PROTEIN POTA"/>
    <property type="match status" value="1"/>
</dbReference>
<dbReference type="RefSeq" id="WP_320288179.1">
    <property type="nucleotide sequence ID" value="NZ_JAVIIW010000016.1"/>
</dbReference>
<organism evidence="9 10">
    <name type="scientific">Mesorhizobium album</name>
    <dbReference type="NCBI Taxonomy" id="3072314"/>
    <lineage>
        <taxon>Bacteria</taxon>
        <taxon>Pseudomonadati</taxon>
        <taxon>Pseudomonadota</taxon>
        <taxon>Alphaproteobacteria</taxon>
        <taxon>Hyphomicrobiales</taxon>
        <taxon>Phyllobacteriaceae</taxon>
        <taxon>Mesorhizobium</taxon>
    </lineage>
</organism>
<dbReference type="Gene3D" id="2.40.50.140">
    <property type="entry name" value="Nucleic acid-binding proteins"/>
    <property type="match status" value="1"/>
</dbReference>
<evidence type="ECO:0000256" key="7">
    <source>
        <dbReference type="RuleBase" id="RU364083"/>
    </source>
</evidence>
<keyword evidence="6 7" id="KW-0472">Membrane</keyword>
<dbReference type="EC" id="7.6.2.11" evidence="7"/>
<keyword evidence="5 7" id="KW-1278">Translocase</keyword>
<comment type="catalytic activity">
    <reaction evidence="7">
        <text>ATP + H2O + polyamine-[polyamine-binding protein]Side 1 = ADP + phosphate + polyamineSide 2 + [polyamine-binding protein]Side 1.</text>
        <dbReference type="EC" id="7.6.2.11"/>
    </reaction>
</comment>
<dbReference type="InterPro" id="IPR003593">
    <property type="entry name" value="AAA+_ATPase"/>
</dbReference>
<sequence>MSTSVEFRNVSRRYGANVHALRSVSLTIAPGEFTTLLGPSGSGKSTMLKLLAGFDKPTSGDILIGGTSAIAQPPHRRGIGMVFQNYALFPHMSVAENVAFPLRVREMADDEVRRRVADVLAVTRLENLAARYPRELSGGQQQRVALARAIVFDPQVLLMDEPLGALDRSLREQLKLEIKRIQQQFKMTVLFVTHDQDEALVLSDRVVVMRDGGIEQISPPHELYQRPRNRFVASFVGESNMLECLSENGTVKYHGLRIAAANRSTPDGPCLIMIRPEHVEMSVDPVEGDISGIVRETVYLGETTRFIVDVAGHEIVAKVQPRHHSLPQIGQRVSLNWQASDVVVLDT</sequence>
<dbReference type="Pfam" id="PF00005">
    <property type="entry name" value="ABC_tran"/>
    <property type="match status" value="1"/>
</dbReference>
<keyword evidence="2 7" id="KW-1003">Cell membrane</keyword>
<dbReference type="InterPro" id="IPR005893">
    <property type="entry name" value="PotA-like"/>
</dbReference>
<dbReference type="SMART" id="SM00382">
    <property type="entry name" value="AAA"/>
    <property type="match status" value="1"/>
</dbReference>
<dbReference type="Pfam" id="PF08402">
    <property type="entry name" value="TOBE_2"/>
    <property type="match status" value="1"/>
</dbReference>
<evidence type="ECO:0000256" key="5">
    <source>
        <dbReference type="ARBA" id="ARBA00022967"/>
    </source>
</evidence>
<comment type="subunit">
    <text evidence="7">The complex is composed of two ATP-binding proteins (PotA), two transmembrane proteins (PotB and PotC) and a solute-binding protein (PotD).</text>
</comment>
<dbReference type="GO" id="GO:0005524">
    <property type="term" value="F:ATP binding"/>
    <property type="evidence" value="ECO:0007669"/>
    <property type="project" value="UniProtKB-KW"/>
</dbReference>
<keyword evidence="3 7" id="KW-0547">Nucleotide-binding</keyword>
<comment type="function">
    <text evidence="7">Part of the ABC transporter complex PotABCD involved in spermidine/putrescine import. Responsible for energy coupling to the transport system.</text>
</comment>
<dbReference type="PANTHER" id="PTHR42781:SF6">
    <property type="entry name" value="SPERMIDINE_PUTRESCINE IMPORT ATP-BINDING PROTEIN POTA"/>
    <property type="match status" value="1"/>
</dbReference>
<evidence type="ECO:0000256" key="1">
    <source>
        <dbReference type="ARBA" id="ARBA00022448"/>
    </source>
</evidence>
<dbReference type="InterPro" id="IPR012340">
    <property type="entry name" value="NA-bd_OB-fold"/>
</dbReference>
<dbReference type="EMBL" id="JAVIIW010000016">
    <property type="protein sequence ID" value="MDX8479861.1"/>
    <property type="molecule type" value="Genomic_DNA"/>
</dbReference>
<dbReference type="InterPro" id="IPR017871">
    <property type="entry name" value="ABC_transporter-like_CS"/>
</dbReference>
<dbReference type="Proteomes" id="UP001287059">
    <property type="component" value="Unassembled WGS sequence"/>
</dbReference>
<dbReference type="Gene3D" id="3.40.50.300">
    <property type="entry name" value="P-loop containing nucleotide triphosphate hydrolases"/>
    <property type="match status" value="1"/>
</dbReference>